<dbReference type="GO" id="GO:0004324">
    <property type="term" value="F:ferredoxin-NADP+ reductase activity"/>
    <property type="evidence" value="ECO:0007669"/>
    <property type="project" value="UniProtKB-UniRule"/>
</dbReference>
<name>A0A510VRP4_9LACO</name>
<dbReference type="Gene3D" id="3.50.50.60">
    <property type="entry name" value="FAD/NAD(P)-binding domain"/>
    <property type="match status" value="2"/>
</dbReference>
<evidence type="ECO:0000256" key="4">
    <source>
        <dbReference type="ARBA" id="ARBA00022857"/>
    </source>
</evidence>
<comment type="catalytic activity">
    <reaction evidence="6">
        <text>2 reduced [2Fe-2S]-[ferredoxin] + NADP(+) + H(+) = 2 oxidized [2Fe-2S]-[ferredoxin] + NADPH</text>
        <dbReference type="Rhea" id="RHEA:20125"/>
        <dbReference type="Rhea" id="RHEA-COMP:10000"/>
        <dbReference type="Rhea" id="RHEA-COMP:10001"/>
        <dbReference type="ChEBI" id="CHEBI:15378"/>
        <dbReference type="ChEBI" id="CHEBI:33737"/>
        <dbReference type="ChEBI" id="CHEBI:33738"/>
        <dbReference type="ChEBI" id="CHEBI:57783"/>
        <dbReference type="ChEBI" id="CHEBI:58349"/>
        <dbReference type="EC" id="1.18.1.2"/>
    </reaction>
</comment>
<keyword evidence="3 6" id="KW-0274">FAD</keyword>
<evidence type="ECO:0000313" key="8">
    <source>
        <dbReference type="EMBL" id="GEK29649.1"/>
    </source>
</evidence>
<dbReference type="RefSeq" id="WP_057809690.1">
    <property type="nucleotide sequence ID" value="NZ_BJUD01000088.1"/>
</dbReference>
<feature type="binding site" evidence="6">
    <location>
        <position position="48"/>
    </location>
    <ligand>
        <name>FAD</name>
        <dbReference type="ChEBI" id="CHEBI:57692"/>
    </ligand>
</feature>
<comment type="subunit">
    <text evidence="1 6">Homodimer.</text>
</comment>
<comment type="cofactor">
    <cofactor evidence="6">
        <name>FAD</name>
        <dbReference type="ChEBI" id="CHEBI:57692"/>
    </cofactor>
    <text evidence="6">Binds 1 FAD per subunit.</text>
</comment>
<comment type="similarity">
    <text evidence="6">Belongs to the ferredoxin--NADP reductase type 2 family.</text>
</comment>
<evidence type="ECO:0000256" key="1">
    <source>
        <dbReference type="ARBA" id="ARBA00011738"/>
    </source>
</evidence>
<feature type="binding site" evidence="6">
    <location>
        <position position="35"/>
    </location>
    <ligand>
        <name>FAD</name>
        <dbReference type="ChEBI" id="CHEBI:57692"/>
    </ligand>
</feature>
<dbReference type="PANTHER" id="PTHR48105">
    <property type="entry name" value="THIOREDOXIN REDUCTASE 1-RELATED-RELATED"/>
    <property type="match status" value="1"/>
</dbReference>
<evidence type="ECO:0000313" key="9">
    <source>
        <dbReference type="Proteomes" id="UP000321429"/>
    </source>
</evidence>
<dbReference type="PRINTS" id="PR00469">
    <property type="entry name" value="PNDRDTASEII"/>
</dbReference>
<dbReference type="HAMAP" id="MF_01685">
    <property type="entry name" value="FENR2"/>
    <property type="match status" value="1"/>
</dbReference>
<reference evidence="8 9" key="1">
    <citation type="submission" date="2019-07" db="EMBL/GenBank/DDBJ databases">
        <title>Whole genome shotgun sequence of Lactobacillus siliginis NBRC 101315.</title>
        <authorList>
            <person name="Hosoyama A."/>
            <person name="Uohara A."/>
            <person name="Ohji S."/>
            <person name="Ichikawa N."/>
        </authorList>
    </citation>
    <scope>NUCLEOTIDE SEQUENCE [LARGE SCALE GENOMIC DNA]</scope>
    <source>
        <strain evidence="8 9">NBRC 101315</strain>
    </source>
</reference>
<sequence>MSEEMYDLTIIGGGPVGMFAAFYAGLQELSTQLIESLPAVGGQVTTLYPEKEILDVAGYAGITGQQLVDQLSGQMREFPITVKTGETVANVSGTLGDFTITTSAGVTHSKTVLITTGNGAFTPRKLAVENAEQFEQKNLWYFVPQMTHFKGHDVMVAGGGDAAIDIALMLEPVAKHVYLMHRRNEFRALPYSVSRLAASSVEQVTPYLAQNLTAAEGDRITVDLKEMKTDNHRLITLDDMVVNFGFISDHSVFEDWDLQFEQNRQQVAVDSSMQTSVSGVYAAGDTASYDGKVALIATGFGEAATAVHAAAFAADPHHRGPVHSTSVHLNK</sequence>
<evidence type="ECO:0000256" key="6">
    <source>
        <dbReference type="HAMAP-Rule" id="MF_01685"/>
    </source>
</evidence>
<evidence type="ECO:0000256" key="5">
    <source>
        <dbReference type="ARBA" id="ARBA00023002"/>
    </source>
</evidence>
<feature type="binding site" evidence="6">
    <location>
        <position position="121"/>
    </location>
    <ligand>
        <name>FAD</name>
        <dbReference type="ChEBI" id="CHEBI:57692"/>
    </ligand>
</feature>
<protein>
    <recommendedName>
        <fullName evidence="6">Ferredoxin--NADP reductase</fullName>
        <shortName evidence="6">FNR</shortName>
        <shortName evidence="6">Fd-NADP(+) reductase</shortName>
        <ecNumber evidence="6">1.18.1.2</ecNumber>
    </recommendedName>
</protein>
<feature type="binding site" evidence="6">
    <location>
        <position position="88"/>
    </location>
    <ligand>
        <name>FAD</name>
        <dbReference type="ChEBI" id="CHEBI:57692"/>
    </ligand>
</feature>
<dbReference type="InterPro" id="IPR036188">
    <property type="entry name" value="FAD/NAD-bd_sf"/>
</dbReference>
<dbReference type="PRINTS" id="PR00368">
    <property type="entry name" value="FADPNR"/>
</dbReference>
<evidence type="ECO:0000259" key="7">
    <source>
        <dbReference type="Pfam" id="PF07992"/>
    </source>
</evidence>
<dbReference type="Proteomes" id="UP000321429">
    <property type="component" value="Unassembled WGS sequence"/>
</dbReference>
<comment type="caution">
    <text evidence="8">The sequence shown here is derived from an EMBL/GenBank/DDBJ whole genome shotgun (WGS) entry which is preliminary data.</text>
</comment>
<dbReference type="InterPro" id="IPR050097">
    <property type="entry name" value="Ferredoxin-NADP_redctase_2"/>
</dbReference>
<dbReference type="OrthoDB" id="9806179at2"/>
<evidence type="ECO:0000256" key="3">
    <source>
        <dbReference type="ARBA" id="ARBA00022827"/>
    </source>
</evidence>
<dbReference type="SUPFAM" id="SSF51905">
    <property type="entry name" value="FAD/NAD(P)-binding domain"/>
    <property type="match status" value="1"/>
</dbReference>
<proteinExistence type="inferred from homology"/>
<dbReference type="GO" id="GO:0050660">
    <property type="term" value="F:flavin adenine dinucleotide binding"/>
    <property type="evidence" value="ECO:0007669"/>
    <property type="project" value="UniProtKB-UniRule"/>
</dbReference>
<dbReference type="GO" id="GO:0050661">
    <property type="term" value="F:NADP binding"/>
    <property type="evidence" value="ECO:0007669"/>
    <property type="project" value="UniProtKB-UniRule"/>
</dbReference>
<keyword evidence="5 6" id="KW-0560">Oxidoreductase</keyword>
<feature type="binding site" evidence="6">
    <location>
        <position position="43"/>
    </location>
    <ligand>
        <name>FAD</name>
        <dbReference type="ChEBI" id="CHEBI:57692"/>
    </ligand>
</feature>
<gene>
    <name evidence="8" type="ORF">LSI01_19600</name>
</gene>
<feature type="binding site" evidence="6">
    <location>
        <position position="285"/>
    </location>
    <ligand>
        <name>FAD</name>
        <dbReference type="ChEBI" id="CHEBI:57692"/>
    </ligand>
</feature>
<organism evidence="8 9">
    <name type="scientific">Furfurilactobacillus siliginis</name>
    <dbReference type="NCBI Taxonomy" id="348151"/>
    <lineage>
        <taxon>Bacteria</taxon>
        <taxon>Bacillati</taxon>
        <taxon>Bacillota</taxon>
        <taxon>Bacilli</taxon>
        <taxon>Lactobacillales</taxon>
        <taxon>Lactobacillaceae</taxon>
        <taxon>Furfurilactobacillus</taxon>
    </lineage>
</organism>
<feature type="binding site" evidence="6">
    <location>
        <position position="325"/>
    </location>
    <ligand>
        <name>FAD</name>
        <dbReference type="ChEBI" id="CHEBI:57692"/>
    </ligand>
</feature>
<dbReference type="EMBL" id="BJUD01000088">
    <property type="protein sequence ID" value="GEK29649.1"/>
    <property type="molecule type" value="Genomic_DNA"/>
</dbReference>
<keyword evidence="4 6" id="KW-0521">NADP</keyword>
<dbReference type="AlphaFoldDB" id="A0A510VRP4"/>
<evidence type="ECO:0000256" key="2">
    <source>
        <dbReference type="ARBA" id="ARBA00022630"/>
    </source>
</evidence>
<accession>A0A510VRP4</accession>
<comment type="caution">
    <text evidence="6">Lacks conserved residue(s) required for the propagation of feature annotation.</text>
</comment>
<dbReference type="InterPro" id="IPR023753">
    <property type="entry name" value="FAD/NAD-binding_dom"/>
</dbReference>
<feature type="domain" description="FAD/NAD(P)-binding" evidence="7">
    <location>
        <begin position="6"/>
        <end position="302"/>
    </location>
</feature>
<keyword evidence="2 6" id="KW-0285">Flavoprotein</keyword>
<dbReference type="InterPro" id="IPR022890">
    <property type="entry name" value="Fd--NADP_Rdtase_type_2"/>
</dbReference>
<dbReference type="Pfam" id="PF07992">
    <property type="entry name" value="Pyr_redox_2"/>
    <property type="match status" value="1"/>
</dbReference>
<dbReference type="EC" id="1.18.1.2" evidence="6"/>